<keyword evidence="3" id="KW-1185">Reference proteome</keyword>
<dbReference type="AlphaFoldDB" id="K0RZL6"/>
<proteinExistence type="predicted"/>
<organism evidence="2 3">
    <name type="scientific">Thalassiosira oceanica</name>
    <name type="common">Marine diatom</name>
    <dbReference type="NCBI Taxonomy" id="159749"/>
    <lineage>
        <taxon>Eukaryota</taxon>
        <taxon>Sar</taxon>
        <taxon>Stramenopiles</taxon>
        <taxon>Ochrophyta</taxon>
        <taxon>Bacillariophyta</taxon>
        <taxon>Coscinodiscophyceae</taxon>
        <taxon>Thalassiosirophycidae</taxon>
        <taxon>Thalassiosirales</taxon>
        <taxon>Thalassiosiraceae</taxon>
        <taxon>Thalassiosira</taxon>
    </lineage>
</organism>
<gene>
    <name evidence="2" type="ORF">THAOC_20567</name>
</gene>
<accession>K0RZL6</accession>
<sequence>MHVKPVPQCLIADMDDDAEEERKREAYEREERRPRKVDAFPVGRLYFNPSMHDEFTEPVIVSLFARAHTDWGATGWSDPVFSLHFF</sequence>
<comment type="caution">
    <text evidence="2">The sequence shown here is derived from an EMBL/GenBank/DDBJ whole genome shotgun (WGS) entry which is preliminary data.</text>
</comment>
<protein>
    <submittedName>
        <fullName evidence="2">Uncharacterized protein</fullName>
    </submittedName>
</protein>
<evidence type="ECO:0000313" key="2">
    <source>
        <dbReference type="EMBL" id="EJK59238.1"/>
    </source>
</evidence>
<reference evidence="2 3" key="1">
    <citation type="journal article" date="2012" name="Genome Biol.">
        <title>Genome and low-iron response of an oceanic diatom adapted to chronic iron limitation.</title>
        <authorList>
            <person name="Lommer M."/>
            <person name="Specht M."/>
            <person name="Roy A.S."/>
            <person name="Kraemer L."/>
            <person name="Andreson R."/>
            <person name="Gutowska M.A."/>
            <person name="Wolf J."/>
            <person name="Bergner S.V."/>
            <person name="Schilhabel M.B."/>
            <person name="Klostermeier U.C."/>
            <person name="Beiko R.G."/>
            <person name="Rosenstiel P."/>
            <person name="Hippler M."/>
            <person name="Laroche J."/>
        </authorList>
    </citation>
    <scope>NUCLEOTIDE SEQUENCE [LARGE SCALE GENOMIC DNA]</scope>
    <source>
        <strain evidence="2 3">CCMP1005</strain>
    </source>
</reference>
<feature type="compositionally biased region" description="Basic and acidic residues" evidence="1">
    <location>
        <begin position="20"/>
        <end position="30"/>
    </location>
</feature>
<name>K0RZL6_THAOC</name>
<dbReference type="Proteomes" id="UP000266841">
    <property type="component" value="Unassembled WGS sequence"/>
</dbReference>
<feature type="region of interest" description="Disordered" evidence="1">
    <location>
        <begin position="1"/>
        <end position="30"/>
    </location>
</feature>
<dbReference type="EMBL" id="AGNL01023314">
    <property type="protein sequence ID" value="EJK59238.1"/>
    <property type="molecule type" value="Genomic_DNA"/>
</dbReference>
<evidence type="ECO:0000256" key="1">
    <source>
        <dbReference type="SAM" id="MobiDB-lite"/>
    </source>
</evidence>
<evidence type="ECO:0000313" key="3">
    <source>
        <dbReference type="Proteomes" id="UP000266841"/>
    </source>
</evidence>